<dbReference type="EMBL" id="BGPR01297232">
    <property type="protein sequence ID" value="GBN58451.1"/>
    <property type="molecule type" value="Genomic_DNA"/>
</dbReference>
<feature type="compositionally biased region" description="Polar residues" evidence="1">
    <location>
        <begin position="1"/>
        <end position="17"/>
    </location>
</feature>
<keyword evidence="3" id="KW-1185">Reference proteome</keyword>
<dbReference type="AlphaFoldDB" id="A0A4Y2Q4R5"/>
<proteinExistence type="predicted"/>
<comment type="caution">
    <text evidence="2">The sequence shown here is derived from an EMBL/GenBank/DDBJ whole genome shotgun (WGS) entry which is preliminary data.</text>
</comment>
<sequence>MTYDKAQQNRISTIRQPKTSEEFPRSRLYKKTYTRKNEKSSKQLGQRGTQKKRYNLPKALTGPFIQNKVQKTQDRKIYRKEFFSNGAESGTTIDTVRYCSFIQTTNTKRGLAKKPNLMNRKGTMGRKNLVNIKIAKTASKRDLWENPEQESCISRKIPTVLPILN</sequence>
<accession>A0A4Y2Q4R5</accession>
<protein>
    <submittedName>
        <fullName evidence="2">Uncharacterized protein</fullName>
    </submittedName>
</protein>
<gene>
    <name evidence="2" type="ORF">AVEN_16478_1</name>
</gene>
<evidence type="ECO:0000313" key="2">
    <source>
        <dbReference type="EMBL" id="GBN58451.1"/>
    </source>
</evidence>
<organism evidence="2 3">
    <name type="scientific">Araneus ventricosus</name>
    <name type="common">Orbweaver spider</name>
    <name type="synonym">Epeira ventricosa</name>
    <dbReference type="NCBI Taxonomy" id="182803"/>
    <lineage>
        <taxon>Eukaryota</taxon>
        <taxon>Metazoa</taxon>
        <taxon>Ecdysozoa</taxon>
        <taxon>Arthropoda</taxon>
        <taxon>Chelicerata</taxon>
        <taxon>Arachnida</taxon>
        <taxon>Araneae</taxon>
        <taxon>Araneomorphae</taxon>
        <taxon>Entelegynae</taxon>
        <taxon>Araneoidea</taxon>
        <taxon>Araneidae</taxon>
        <taxon>Araneus</taxon>
    </lineage>
</organism>
<dbReference type="Proteomes" id="UP000499080">
    <property type="component" value="Unassembled WGS sequence"/>
</dbReference>
<reference evidence="2 3" key="1">
    <citation type="journal article" date="2019" name="Sci. Rep.">
        <title>Orb-weaving spider Araneus ventricosus genome elucidates the spidroin gene catalogue.</title>
        <authorList>
            <person name="Kono N."/>
            <person name="Nakamura H."/>
            <person name="Ohtoshi R."/>
            <person name="Moran D.A.P."/>
            <person name="Shinohara A."/>
            <person name="Yoshida Y."/>
            <person name="Fujiwara M."/>
            <person name="Mori M."/>
            <person name="Tomita M."/>
            <person name="Arakawa K."/>
        </authorList>
    </citation>
    <scope>NUCLEOTIDE SEQUENCE [LARGE SCALE GENOMIC DNA]</scope>
</reference>
<feature type="region of interest" description="Disordered" evidence="1">
    <location>
        <begin position="1"/>
        <end position="55"/>
    </location>
</feature>
<name>A0A4Y2Q4R5_ARAVE</name>
<evidence type="ECO:0000256" key="1">
    <source>
        <dbReference type="SAM" id="MobiDB-lite"/>
    </source>
</evidence>
<evidence type="ECO:0000313" key="3">
    <source>
        <dbReference type="Proteomes" id="UP000499080"/>
    </source>
</evidence>